<accession>A0A5J4TXU3</accession>
<name>A0A5J4TXU3_9EUKA</name>
<comment type="caution">
    <text evidence="1">The sequence shown here is derived from an EMBL/GenBank/DDBJ whole genome shotgun (WGS) entry which is preliminary data.</text>
</comment>
<feature type="non-terminal residue" evidence="1">
    <location>
        <position position="66"/>
    </location>
</feature>
<evidence type="ECO:0000313" key="1">
    <source>
        <dbReference type="EMBL" id="KAA6362652.1"/>
    </source>
</evidence>
<evidence type="ECO:0000313" key="2">
    <source>
        <dbReference type="Proteomes" id="UP000324800"/>
    </source>
</evidence>
<gene>
    <name evidence="1" type="ORF">EZS28_041821</name>
</gene>
<protein>
    <submittedName>
        <fullName evidence="1">Uncharacterized protein</fullName>
    </submittedName>
</protein>
<sequence length="66" mass="7937">MRSIPPSASFRLFDQSVLQRIYPLDSFSWDKQIRFWRWDREQKTRIKNFHQQCGRLPSGPVADVGR</sequence>
<dbReference type="EMBL" id="SNRW01023902">
    <property type="protein sequence ID" value="KAA6362652.1"/>
    <property type="molecule type" value="Genomic_DNA"/>
</dbReference>
<dbReference type="AlphaFoldDB" id="A0A5J4TXU3"/>
<organism evidence="1 2">
    <name type="scientific">Streblomastix strix</name>
    <dbReference type="NCBI Taxonomy" id="222440"/>
    <lineage>
        <taxon>Eukaryota</taxon>
        <taxon>Metamonada</taxon>
        <taxon>Preaxostyla</taxon>
        <taxon>Oxymonadida</taxon>
        <taxon>Streblomastigidae</taxon>
        <taxon>Streblomastix</taxon>
    </lineage>
</organism>
<proteinExistence type="predicted"/>
<reference evidence="1 2" key="1">
    <citation type="submission" date="2019-03" db="EMBL/GenBank/DDBJ databases">
        <title>Single cell metagenomics reveals metabolic interactions within the superorganism composed of flagellate Streblomastix strix and complex community of Bacteroidetes bacteria on its surface.</title>
        <authorList>
            <person name="Treitli S.C."/>
            <person name="Kolisko M."/>
            <person name="Husnik F."/>
            <person name="Keeling P."/>
            <person name="Hampl V."/>
        </authorList>
    </citation>
    <scope>NUCLEOTIDE SEQUENCE [LARGE SCALE GENOMIC DNA]</scope>
    <source>
        <strain evidence="1">ST1C</strain>
    </source>
</reference>
<dbReference type="Proteomes" id="UP000324800">
    <property type="component" value="Unassembled WGS sequence"/>
</dbReference>